<keyword evidence="2" id="KW-1185">Reference proteome</keyword>
<accession>A0ACC2TR14</accession>
<evidence type="ECO:0000313" key="1">
    <source>
        <dbReference type="EMBL" id="KAJ9076652.1"/>
    </source>
</evidence>
<evidence type="ECO:0000313" key="2">
    <source>
        <dbReference type="Proteomes" id="UP001165960"/>
    </source>
</evidence>
<sequence length="216" mass="24203">MYFENNAVVVRIDNSFLLKTQAQEWDLNPDPKSPQTACLHFLEVEPLQAEAKNDGPDGISAPNGGVIKAPNGGNETLTISFMSLSSTLMANQEPSPEEDTGLLPEPTTTTLDLDNQVANLRSLDNERTSGPGAILPPLNQSTQNPWVCLSQCPDEPNKKNIKFGSGVLYRSKDSVPQTYCHFLIKTILFWGRTRHFENGFSKKRHLKFNSRWRFLR</sequence>
<gene>
    <name evidence="1" type="ORF">DSO57_1024085</name>
</gene>
<comment type="caution">
    <text evidence="1">The sequence shown here is derived from an EMBL/GenBank/DDBJ whole genome shotgun (WGS) entry which is preliminary data.</text>
</comment>
<reference evidence="1" key="1">
    <citation type="submission" date="2022-04" db="EMBL/GenBank/DDBJ databases">
        <title>Genome of the entomopathogenic fungus Entomophthora muscae.</title>
        <authorList>
            <person name="Elya C."/>
            <person name="Lovett B.R."/>
            <person name="Lee E."/>
            <person name="Macias A.M."/>
            <person name="Hajek A.E."/>
            <person name="De Bivort B.L."/>
            <person name="Kasson M.T."/>
            <person name="De Fine Licht H.H."/>
            <person name="Stajich J.E."/>
        </authorList>
    </citation>
    <scope>NUCLEOTIDE SEQUENCE</scope>
    <source>
        <strain evidence="1">Berkeley</strain>
    </source>
</reference>
<organism evidence="1 2">
    <name type="scientific">Entomophthora muscae</name>
    <dbReference type="NCBI Taxonomy" id="34485"/>
    <lineage>
        <taxon>Eukaryota</taxon>
        <taxon>Fungi</taxon>
        <taxon>Fungi incertae sedis</taxon>
        <taxon>Zoopagomycota</taxon>
        <taxon>Entomophthoromycotina</taxon>
        <taxon>Entomophthoromycetes</taxon>
        <taxon>Entomophthorales</taxon>
        <taxon>Entomophthoraceae</taxon>
        <taxon>Entomophthora</taxon>
    </lineage>
</organism>
<dbReference type="EMBL" id="QTSX02002258">
    <property type="protein sequence ID" value="KAJ9076652.1"/>
    <property type="molecule type" value="Genomic_DNA"/>
</dbReference>
<protein>
    <submittedName>
        <fullName evidence="1">Uncharacterized protein</fullName>
    </submittedName>
</protein>
<name>A0ACC2TR14_9FUNG</name>
<proteinExistence type="predicted"/>
<dbReference type="Proteomes" id="UP001165960">
    <property type="component" value="Unassembled WGS sequence"/>
</dbReference>